<dbReference type="EMBL" id="JABKKJ010000013">
    <property type="protein sequence ID" value="NPE25531.1"/>
    <property type="molecule type" value="Genomic_DNA"/>
</dbReference>
<dbReference type="PANTHER" id="PTHR34985:SF1">
    <property type="entry name" value="SLR0554 PROTEIN"/>
    <property type="match status" value="1"/>
</dbReference>
<evidence type="ECO:0000313" key="3">
    <source>
        <dbReference type="EMBL" id="NPE25531.1"/>
    </source>
</evidence>
<name>A0ABX2B1Z3_9BACT</name>
<evidence type="ECO:0008006" key="5">
    <source>
        <dbReference type="Google" id="ProtNLM"/>
    </source>
</evidence>
<dbReference type="InterPro" id="IPR014907">
    <property type="entry name" value="BT4734-like_N"/>
</dbReference>
<protein>
    <recommendedName>
        <fullName evidence="5">Virulence-protein E N-terminal domain-containing protein</fullName>
    </recommendedName>
</protein>
<comment type="caution">
    <text evidence="3">The sequence shown here is derived from an EMBL/GenBank/DDBJ whole genome shotgun (WGS) entry which is preliminary data.</text>
</comment>
<organism evidence="3 4">
    <name type="scientific">Xylanibacter caecicola</name>
    <dbReference type="NCBI Taxonomy" id="2736294"/>
    <lineage>
        <taxon>Bacteria</taxon>
        <taxon>Pseudomonadati</taxon>
        <taxon>Bacteroidota</taxon>
        <taxon>Bacteroidia</taxon>
        <taxon>Bacteroidales</taxon>
        <taxon>Prevotellaceae</taxon>
        <taxon>Xylanibacter</taxon>
    </lineage>
</organism>
<dbReference type="RefSeq" id="WP_172344998.1">
    <property type="nucleotide sequence ID" value="NZ_CASYYZ010000078.1"/>
</dbReference>
<evidence type="ECO:0000313" key="4">
    <source>
        <dbReference type="Proteomes" id="UP000820977"/>
    </source>
</evidence>
<feature type="domain" description="BT4734-like N-terminal" evidence="2">
    <location>
        <begin position="70"/>
        <end position="191"/>
    </location>
</feature>
<sequence>MNEKSNPLSLSLFKTLSSTVPEPVTWEHIVDTIRGGSLKPCCDEYRRLAMLCRGKSGEEEKRIKSAMSGIKRSVPAFVASVEVCGGRSGECVRGYTGYVMVDIDHIPAERFAAAERAVKSDPHAFLAYITLSGCGLRVIARASCAVTADNFRRVWNAVNGYFAEVAGVAPDRQCSNATRMSCLSHDPCAMYNPDSVPVEVTLKPASRSKGRPPKVDSAAKAARRLTEQENISYTAGSRNKYVSSCIYWMNRFGIPADRTLAWALDEFSDYNADNGGPVASIVGSIYRHHADEHGTRRLSGQGVHTGGKPAVKDIETWINGRYRLRKNSITQYVEVQDIVSAGDFCEINDVLENTIWREMQHGGLNVDMATLRTLLQSSFVPAYHPLRHYLDNLAPWDGKTDHIGAFLAMVHCRGVDPEVFDLYVRRWLVAMIAAVLGDCVVNHEILVLLGRQGTYKSSFMNNILPPCLRRYYCVKTNSQRMTKDDVLALTENILINMEEIDSMTRQEVNQLKAMVSMPYVNERPPYGRNKVRLPHIASFCATGNNLQFLTDDTGNRRWLVFEVDHIDNPWTAGINYDGIYAQLKYLLDSGFKYWFDGDDIAAVNAVNRRFETPNMARELISTHYRKPGLCEPRLYLSSSQIVARFAPQVKLSPMSVGKSMSDLGFAQVCNRNGRFWEVVEVPVCDIGRNVPGCDDATDDTPF</sequence>
<dbReference type="PANTHER" id="PTHR34985">
    <property type="entry name" value="SLR0554 PROTEIN"/>
    <property type="match status" value="1"/>
</dbReference>
<dbReference type="InterPro" id="IPR007936">
    <property type="entry name" value="VapE-like_dom"/>
</dbReference>
<proteinExistence type="predicted"/>
<accession>A0ABX2B1Z3</accession>
<keyword evidence="4" id="KW-1185">Reference proteome</keyword>
<gene>
    <name evidence="3" type="ORF">HPS54_08405</name>
</gene>
<dbReference type="Proteomes" id="UP000820977">
    <property type="component" value="Unassembled WGS sequence"/>
</dbReference>
<reference evidence="3 4" key="1">
    <citation type="submission" date="2020-05" db="EMBL/GenBank/DDBJ databases">
        <title>Distinct polysaccharide utilization as determinants for interspecies competition between intestinal Prevotella spp.</title>
        <authorList>
            <person name="Galvez E.J.C."/>
            <person name="Iljazovic A."/>
            <person name="Strowig T."/>
        </authorList>
    </citation>
    <scope>NUCLEOTIDE SEQUENCE [LARGE SCALE GENOMIC DNA]</scope>
    <source>
        <strain evidence="3 4">PCHR</strain>
    </source>
</reference>
<dbReference type="Pfam" id="PF05272">
    <property type="entry name" value="VapE-like_dom"/>
    <property type="match status" value="1"/>
</dbReference>
<feature type="domain" description="Virulence-associated protein E-like" evidence="1">
    <location>
        <begin position="395"/>
        <end position="610"/>
    </location>
</feature>
<evidence type="ECO:0000259" key="2">
    <source>
        <dbReference type="Pfam" id="PF08800"/>
    </source>
</evidence>
<dbReference type="Pfam" id="PF08800">
    <property type="entry name" value="BT4734-like_N"/>
    <property type="match status" value="1"/>
</dbReference>
<evidence type="ECO:0000259" key="1">
    <source>
        <dbReference type="Pfam" id="PF05272"/>
    </source>
</evidence>